<protein>
    <recommendedName>
        <fullName evidence="3 9">Guanylate kinase</fullName>
        <ecNumber evidence="2 9">2.7.4.8</ecNumber>
    </recommendedName>
    <alternativeName>
        <fullName evidence="8 9">GMP kinase</fullName>
    </alternativeName>
</protein>
<dbReference type="FunFam" id="3.30.63.10:FF:000002">
    <property type="entry name" value="Guanylate kinase 1"/>
    <property type="match status" value="1"/>
</dbReference>
<dbReference type="GO" id="GO:0005829">
    <property type="term" value="C:cytosol"/>
    <property type="evidence" value="ECO:0007669"/>
    <property type="project" value="TreeGrafter"/>
</dbReference>
<comment type="subcellular location">
    <subcellularLocation>
        <location evidence="9">Cytoplasm</location>
    </subcellularLocation>
</comment>
<keyword evidence="9" id="KW-0963">Cytoplasm</keyword>
<evidence type="ECO:0000256" key="4">
    <source>
        <dbReference type="ARBA" id="ARBA00022679"/>
    </source>
</evidence>
<comment type="function">
    <text evidence="9">Essential for recycling GMP and indirectly, cGMP.</text>
</comment>
<evidence type="ECO:0000259" key="10">
    <source>
        <dbReference type="PROSITE" id="PS50052"/>
    </source>
</evidence>
<evidence type="ECO:0000256" key="3">
    <source>
        <dbReference type="ARBA" id="ARBA00016296"/>
    </source>
</evidence>
<dbReference type="GO" id="GO:0005524">
    <property type="term" value="F:ATP binding"/>
    <property type="evidence" value="ECO:0007669"/>
    <property type="project" value="UniProtKB-UniRule"/>
</dbReference>
<feature type="binding site" evidence="9">
    <location>
        <begin position="29"/>
        <end position="36"/>
    </location>
    <ligand>
        <name>ATP</name>
        <dbReference type="ChEBI" id="CHEBI:30616"/>
    </ligand>
</feature>
<feature type="domain" description="Guanylate kinase-like" evidence="10">
    <location>
        <begin position="22"/>
        <end position="201"/>
    </location>
</feature>
<dbReference type="RefSeq" id="WP_183622273.1">
    <property type="nucleotide sequence ID" value="NZ_JACIDX010000001.1"/>
</dbReference>
<evidence type="ECO:0000256" key="5">
    <source>
        <dbReference type="ARBA" id="ARBA00022741"/>
    </source>
</evidence>
<dbReference type="SMART" id="SM00072">
    <property type="entry name" value="GuKc"/>
    <property type="match status" value="1"/>
</dbReference>
<evidence type="ECO:0000256" key="9">
    <source>
        <dbReference type="HAMAP-Rule" id="MF_00328"/>
    </source>
</evidence>
<name>A0A7W6CBM5_9SPHN</name>
<dbReference type="Proteomes" id="UP000548867">
    <property type="component" value="Unassembled WGS sequence"/>
</dbReference>
<dbReference type="EMBL" id="JACIDX010000001">
    <property type="protein sequence ID" value="MBB3953598.1"/>
    <property type="molecule type" value="Genomic_DNA"/>
</dbReference>
<dbReference type="HAMAP" id="MF_00328">
    <property type="entry name" value="Guanylate_kinase"/>
    <property type="match status" value="1"/>
</dbReference>
<organism evidence="11 12">
    <name type="scientific">Novosphingobium sediminicola</name>
    <dbReference type="NCBI Taxonomy" id="563162"/>
    <lineage>
        <taxon>Bacteria</taxon>
        <taxon>Pseudomonadati</taxon>
        <taxon>Pseudomonadota</taxon>
        <taxon>Alphaproteobacteria</taxon>
        <taxon>Sphingomonadales</taxon>
        <taxon>Sphingomonadaceae</taxon>
        <taxon>Novosphingobium</taxon>
    </lineage>
</organism>
<dbReference type="SUPFAM" id="SSF52540">
    <property type="entry name" value="P-loop containing nucleoside triphosphate hydrolases"/>
    <property type="match status" value="1"/>
</dbReference>
<accession>A0A7W6CBM5</accession>
<keyword evidence="4 9" id="KW-0808">Transferase</keyword>
<dbReference type="CDD" id="cd00071">
    <property type="entry name" value="GMPK"/>
    <property type="match status" value="1"/>
</dbReference>
<keyword evidence="5 9" id="KW-0547">Nucleotide-binding</keyword>
<comment type="similarity">
    <text evidence="1 9">Belongs to the guanylate kinase family.</text>
</comment>
<dbReference type="GO" id="GO:0004385">
    <property type="term" value="F:GMP kinase activity"/>
    <property type="evidence" value="ECO:0007669"/>
    <property type="project" value="UniProtKB-UniRule"/>
</dbReference>
<dbReference type="InterPro" id="IPR017665">
    <property type="entry name" value="Guanylate_kinase"/>
</dbReference>
<evidence type="ECO:0000256" key="7">
    <source>
        <dbReference type="ARBA" id="ARBA00022840"/>
    </source>
</evidence>
<evidence type="ECO:0000256" key="8">
    <source>
        <dbReference type="ARBA" id="ARBA00030128"/>
    </source>
</evidence>
<comment type="caution">
    <text evidence="11">The sequence shown here is derived from an EMBL/GenBank/DDBJ whole genome shotgun (WGS) entry which is preliminary data.</text>
</comment>
<dbReference type="PROSITE" id="PS00856">
    <property type="entry name" value="GUANYLATE_KINASE_1"/>
    <property type="match status" value="1"/>
</dbReference>
<keyword evidence="12" id="KW-1185">Reference proteome</keyword>
<dbReference type="PROSITE" id="PS50052">
    <property type="entry name" value="GUANYLATE_KINASE_2"/>
    <property type="match status" value="1"/>
</dbReference>
<keyword evidence="7 9" id="KW-0067">ATP-binding</keyword>
<dbReference type="Pfam" id="PF00625">
    <property type="entry name" value="Guanylate_kin"/>
    <property type="match status" value="1"/>
</dbReference>
<sequence length="226" mass="25875">MAPESHDLHHTDHHHPDLHRRGLMFILSSPSGTGKTTIARRLLAEDHAINPSVSATTRTPRPGEVDGVDYFFVSQPEFDSMAENDEFYEWAEVFGNCYGTPKAHIRAGLKHGKDFLFDIDWQGTQQLYQKDAQDVVRVFLLPPSIEELHRRLSGRGTDSAEVINARMDRARAEISHWDAYDYVVVNEDLDECYEQVKLILAAERLRRKRQTGLIPFVRGLLRTKHG</sequence>
<evidence type="ECO:0000256" key="2">
    <source>
        <dbReference type="ARBA" id="ARBA00012961"/>
    </source>
</evidence>
<dbReference type="PANTHER" id="PTHR23117:SF13">
    <property type="entry name" value="GUANYLATE KINASE"/>
    <property type="match status" value="1"/>
</dbReference>
<dbReference type="EC" id="2.7.4.8" evidence="2 9"/>
<keyword evidence="6 9" id="KW-0418">Kinase</keyword>
<evidence type="ECO:0000313" key="12">
    <source>
        <dbReference type="Proteomes" id="UP000548867"/>
    </source>
</evidence>
<dbReference type="InterPro" id="IPR027417">
    <property type="entry name" value="P-loop_NTPase"/>
</dbReference>
<dbReference type="Gene3D" id="3.30.63.10">
    <property type="entry name" value="Guanylate Kinase phosphate binding domain"/>
    <property type="match status" value="1"/>
</dbReference>
<proteinExistence type="inferred from homology"/>
<evidence type="ECO:0000256" key="6">
    <source>
        <dbReference type="ARBA" id="ARBA00022777"/>
    </source>
</evidence>
<dbReference type="PANTHER" id="PTHR23117">
    <property type="entry name" value="GUANYLATE KINASE-RELATED"/>
    <property type="match status" value="1"/>
</dbReference>
<dbReference type="AlphaFoldDB" id="A0A7W6CBM5"/>
<dbReference type="InterPro" id="IPR008145">
    <property type="entry name" value="GK/Ca_channel_bsu"/>
</dbReference>
<gene>
    <name evidence="9" type="primary">gmk</name>
    <name evidence="11" type="ORF">GGR38_000510</name>
</gene>
<dbReference type="Gene3D" id="3.40.50.300">
    <property type="entry name" value="P-loop containing nucleotide triphosphate hydrolases"/>
    <property type="match status" value="1"/>
</dbReference>
<dbReference type="InterPro" id="IPR008144">
    <property type="entry name" value="Guanylate_kin-like_dom"/>
</dbReference>
<evidence type="ECO:0000256" key="1">
    <source>
        <dbReference type="ARBA" id="ARBA00005790"/>
    </source>
</evidence>
<comment type="catalytic activity">
    <reaction evidence="9">
        <text>GMP + ATP = GDP + ADP</text>
        <dbReference type="Rhea" id="RHEA:20780"/>
        <dbReference type="ChEBI" id="CHEBI:30616"/>
        <dbReference type="ChEBI" id="CHEBI:58115"/>
        <dbReference type="ChEBI" id="CHEBI:58189"/>
        <dbReference type="ChEBI" id="CHEBI:456216"/>
        <dbReference type="EC" id="2.7.4.8"/>
    </reaction>
</comment>
<dbReference type="InterPro" id="IPR020590">
    <property type="entry name" value="Guanylate_kinase_CS"/>
</dbReference>
<reference evidence="11 12" key="1">
    <citation type="submission" date="2020-08" db="EMBL/GenBank/DDBJ databases">
        <title>Genomic Encyclopedia of Type Strains, Phase IV (KMG-IV): sequencing the most valuable type-strain genomes for metagenomic binning, comparative biology and taxonomic classification.</title>
        <authorList>
            <person name="Goeker M."/>
        </authorList>
    </citation>
    <scope>NUCLEOTIDE SEQUENCE [LARGE SCALE GENOMIC DNA]</scope>
    <source>
        <strain evidence="11 12">DSM 27057</strain>
    </source>
</reference>
<dbReference type="NCBIfam" id="TIGR03263">
    <property type="entry name" value="guanyl_kin"/>
    <property type="match status" value="1"/>
</dbReference>
<evidence type="ECO:0000313" key="11">
    <source>
        <dbReference type="EMBL" id="MBB3953598.1"/>
    </source>
</evidence>